<reference evidence="1 2" key="1">
    <citation type="submission" date="2020-08" db="EMBL/GenBank/DDBJ databases">
        <title>Genomic Encyclopedia of Type Strains, Phase IV (KMG-IV): sequencing the most valuable type-strain genomes for metagenomic binning, comparative biology and taxonomic classification.</title>
        <authorList>
            <person name="Goeker M."/>
        </authorList>
    </citation>
    <scope>NUCLEOTIDE SEQUENCE [LARGE SCALE GENOMIC DNA]</scope>
    <source>
        <strain evidence="1 2">DSM 5391</strain>
    </source>
</reference>
<organism evidence="1 2">
    <name type="scientific">Bacillus benzoevorans</name>
    <dbReference type="NCBI Taxonomy" id="1456"/>
    <lineage>
        <taxon>Bacteria</taxon>
        <taxon>Bacillati</taxon>
        <taxon>Bacillota</taxon>
        <taxon>Bacilli</taxon>
        <taxon>Bacillales</taxon>
        <taxon>Bacillaceae</taxon>
        <taxon>Bacillus</taxon>
    </lineage>
</organism>
<dbReference type="Gene3D" id="2.60.120.370">
    <property type="entry name" value="YhcH/YjgK/YiaL"/>
    <property type="match status" value="1"/>
</dbReference>
<dbReference type="Pfam" id="PF04074">
    <property type="entry name" value="DUF386"/>
    <property type="match status" value="1"/>
</dbReference>
<dbReference type="PANTHER" id="PTHR34986">
    <property type="entry name" value="EVOLVED BETA-GALACTOSIDASE SUBUNIT BETA"/>
    <property type="match status" value="1"/>
</dbReference>
<dbReference type="AlphaFoldDB" id="A0A7X0HSJ2"/>
<evidence type="ECO:0000313" key="1">
    <source>
        <dbReference type="EMBL" id="MBB6446085.1"/>
    </source>
</evidence>
<comment type="caution">
    <text evidence="1">The sequence shown here is derived from an EMBL/GenBank/DDBJ whole genome shotgun (WGS) entry which is preliminary data.</text>
</comment>
<dbReference type="GO" id="GO:0005829">
    <property type="term" value="C:cytosol"/>
    <property type="evidence" value="ECO:0007669"/>
    <property type="project" value="TreeGrafter"/>
</dbReference>
<dbReference type="EMBL" id="JACHGK010000009">
    <property type="protein sequence ID" value="MBB6446085.1"/>
    <property type="molecule type" value="Genomic_DNA"/>
</dbReference>
<dbReference type="RefSeq" id="WP_184526769.1">
    <property type="nucleotide sequence ID" value="NZ_JACHGK010000009.1"/>
</dbReference>
<proteinExistence type="predicted"/>
<dbReference type="SUPFAM" id="SSF51197">
    <property type="entry name" value="Clavaminate synthase-like"/>
    <property type="match status" value="1"/>
</dbReference>
<dbReference type="InterPro" id="IPR037012">
    <property type="entry name" value="NanQ/TabA/YiaL_sf"/>
</dbReference>
<gene>
    <name evidence="1" type="ORF">HNR53_002735</name>
</gene>
<protein>
    <submittedName>
        <fullName evidence="1">YhcH/YjgK/YiaL family protein</fullName>
    </submittedName>
</protein>
<dbReference type="Proteomes" id="UP000531594">
    <property type="component" value="Unassembled WGS sequence"/>
</dbReference>
<keyword evidence="2" id="KW-1185">Reference proteome</keyword>
<dbReference type="PANTHER" id="PTHR34986:SF1">
    <property type="entry name" value="PROTEIN YIAL"/>
    <property type="match status" value="1"/>
</dbReference>
<dbReference type="InterPro" id="IPR004375">
    <property type="entry name" value="NanQ/TabA/YiaL"/>
</dbReference>
<name>A0A7X0HSJ2_9BACI</name>
<evidence type="ECO:0000313" key="2">
    <source>
        <dbReference type="Proteomes" id="UP000531594"/>
    </source>
</evidence>
<dbReference type="NCBIfam" id="TIGR00022">
    <property type="entry name" value="YhcH/YjgK/YiaL family protein"/>
    <property type="match status" value="1"/>
</dbReference>
<accession>A0A7X0HSJ2</accession>
<sequence>MIIDRLANAKMYYGLHPRLQKGLQFLEETDLAAMKPGKYEIEGDKVFVLIQEYETKQEEEGRYESHYQYTDIQCMVQGEEQMGYTNIGNVKLAEEIKENDIMFYEGSGDLVLVQAGSFAIFQPQDAHMPAICCGQPKFIKKALVKALCD</sequence>